<dbReference type="GO" id="GO:0004190">
    <property type="term" value="F:aspartic-type endopeptidase activity"/>
    <property type="evidence" value="ECO:0007669"/>
    <property type="project" value="UniProtKB-EC"/>
</dbReference>
<evidence type="ECO:0000313" key="9">
    <source>
        <dbReference type="EMBL" id="CUR54030.1"/>
    </source>
</evidence>
<keyword evidence="3 8" id="KW-0812">Transmembrane</keyword>
<dbReference type="PANTHER" id="PTHR33695">
    <property type="entry name" value="LIPOPROTEIN SIGNAL PEPTIDASE"/>
    <property type="match status" value="1"/>
</dbReference>
<accession>A0A2P2BWC0</accession>
<keyword evidence="2" id="KW-0645">Protease</keyword>
<dbReference type="InterPro" id="IPR001872">
    <property type="entry name" value="Peptidase_A8"/>
</dbReference>
<reference evidence="9" key="1">
    <citation type="submission" date="2015-08" db="EMBL/GenBank/DDBJ databases">
        <authorList>
            <person name="Babu N.S."/>
            <person name="Beckwith C.J."/>
            <person name="Beseler K.G."/>
            <person name="Brison A."/>
            <person name="Carone J.V."/>
            <person name="Caskin T.P."/>
            <person name="Diamond M."/>
            <person name="Durham M.E."/>
            <person name="Foxe J.M."/>
            <person name="Go M."/>
            <person name="Henderson B.A."/>
            <person name="Jones I.B."/>
            <person name="McGettigan J.A."/>
            <person name="Micheletti S.J."/>
            <person name="Nasrallah M.E."/>
            <person name="Ortiz D."/>
            <person name="Piller C.R."/>
            <person name="Privatt S.R."/>
            <person name="Schneider S.L."/>
            <person name="Sharp S."/>
            <person name="Smith T.C."/>
            <person name="Stanton J.D."/>
            <person name="Ullery H.E."/>
            <person name="Wilson R.J."/>
            <person name="Serrano M.G."/>
            <person name="Buck G."/>
            <person name="Lee V."/>
            <person name="Wang Y."/>
            <person name="Carvalho R."/>
            <person name="Voegtly L."/>
            <person name="Shi R."/>
            <person name="Duckworth R."/>
            <person name="Johnson A."/>
            <person name="Loviza R."/>
            <person name="Walstead R."/>
            <person name="Shah Z."/>
            <person name="Kiflezghi M."/>
            <person name="Wade K."/>
            <person name="Ball S.L."/>
            <person name="Bradley K.W."/>
            <person name="Asai D.J."/>
            <person name="Bowman C.A."/>
            <person name="Russell D.A."/>
            <person name="Pope W.H."/>
            <person name="Jacobs-Sera D."/>
            <person name="Hendrix R.W."/>
            <person name="Hatfull G.F."/>
        </authorList>
    </citation>
    <scope>NUCLEOTIDE SEQUENCE</scope>
</reference>
<dbReference type="PANTHER" id="PTHR33695:SF1">
    <property type="entry name" value="LIPOPROTEIN SIGNAL PEPTIDASE"/>
    <property type="match status" value="1"/>
</dbReference>
<feature type="transmembrane region" description="Helical" evidence="8">
    <location>
        <begin position="33"/>
        <end position="52"/>
    </location>
</feature>
<evidence type="ECO:0000256" key="5">
    <source>
        <dbReference type="ARBA" id="ARBA00022989"/>
    </source>
</evidence>
<keyword evidence="1" id="KW-1003">Cell membrane</keyword>
<evidence type="ECO:0000256" key="4">
    <source>
        <dbReference type="ARBA" id="ARBA00022801"/>
    </source>
</evidence>
<evidence type="ECO:0000256" key="3">
    <source>
        <dbReference type="ARBA" id="ARBA00022692"/>
    </source>
</evidence>
<organism evidence="9">
    <name type="scientific">metagenome</name>
    <dbReference type="NCBI Taxonomy" id="256318"/>
    <lineage>
        <taxon>unclassified sequences</taxon>
        <taxon>metagenomes</taxon>
    </lineage>
</organism>
<feature type="transmembrane region" description="Helical" evidence="8">
    <location>
        <begin position="150"/>
        <end position="172"/>
    </location>
</feature>
<evidence type="ECO:0000256" key="8">
    <source>
        <dbReference type="SAM" id="Phobius"/>
    </source>
</evidence>
<keyword evidence="5 8" id="KW-1133">Transmembrane helix</keyword>
<keyword evidence="9" id="KW-0449">Lipoprotein</keyword>
<dbReference type="EC" id="3.4.23.36" evidence="9"/>
<keyword evidence="6 8" id="KW-0472">Membrane</keyword>
<keyword evidence="4 9" id="KW-0378">Hydrolase</keyword>
<evidence type="ECO:0000256" key="2">
    <source>
        <dbReference type="ARBA" id="ARBA00022670"/>
    </source>
</evidence>
<feature type="compositionally biased region" description="Polar residues" evidence="7">
    <location>
        <begin position="8"/>
        <end position="22"/>
    </location>
</feature>
<dbReference type="EMBL" id="CZKA01000004">
    <property type="protein sequence ID" value="CUR54030.1"/>
    <property type="molecule type" value="Genomic_DNA"/>
</dbReference>
<feature type="transmembrane region" description="Helical" evidence="8">
    <location>
        <begin position="79"/>
        <end position="105"/>
    </location>
</feature>
<dbReference type="GO" id="GO:0016020">
    <property type="term" value="C:membrane"/>
    <property type="evidence" value="ECO:0007669"/>
    <property type="project" value="InterPro"/>
</dbReference>
<dbReference type="AlphaFoldDB" id="A0A2P2BWC0"/>
<evidence type="ECO:0000256" key="6">
    <source>
        <dbReference type="ARBA" id="ARBA00023136"/>
    </source>
</evidence>
<evidence type="ECO:0000256" key="1">
    <source>
        <dbReference type="ARBA" id="ARBA00022475"/>
    </source>
</evidence>
<dbReference type="PRINTS" id="PR00781">
    <property type="entry name" value="LIPOSIGPTASE"/>
</dbReference>
<dbReference type="HAMAP" id="MF_00161">
    <property type="entry name" value="LspA"/>
    <property type="match status" value="1"/>
</dbReference>
<proteinExistence type="inferred from homology"/>
<feature type="region of interest" description="Disordered" evidence="7">
    <location>
        <begin position="1"/>
        <end position="22"/>
    </location>
</feature>
<gene>
    <name evidence="9" type="primary">lspA</name>
    <name evidence="9" type="ORF">NOCA2120063</name>
</gene>
<dbReference type="GO" id="GO:0006508">
    <property type="term" value="P:proteolysis"/>
    <property type="evidence" value="ECO:0007669"/>
    <property type="project" value="UniProtKB-KW"/>
</dbReference>
<feature type="transmembrane region" description="Helical" evidence="8">
    <location>
        <begin position="112"/>
        <end position="130"/>
    </location>
</feature>
<sequence length="195" mass="20822">MPVMQAARGTSLSSGDHTESPITLPQRTRVRRVFIVTAVLAYALDVGTKILAVERLTGKGRVDVLGDLFGFHLVRNPGAAFSTGLGFTLVFSLLAIVATGVVLWLARRLGSLLWAVGMGLLLAGITGNLTDRLLRDPSPLRGHVVDFLELPNWPIFNVADICLNLGVLIVLIQTVRGVALDGSRTTTKTTPEADA</sequence>
<protein>
    <submittedName>
        <fullName evidence="9">Lipoprotein signal peptidase</fullName>
        <ecNumber evidence="9">3.4.23.36</ecNumber>
    </submittedName>
</protein>
<dbReference type="Pfam" id="PF01252">
    <property type="entry name" value="Peptidase_A8"/>
    <property type="match status" value="1"/>
</dbReference>
<name>A0A2P2BWC0_9ZZZZ</name>
<evidence type="ECO:0000256" key="7">
    <source>
        <dbReference type="SAM" id="MobiDB-lite"/>
    </source>
</evidence>